<protein>
    <submittedName>
        <fullName evidence="4">Phosphatase PAP2 family protein</fullName>
    </submittedName>
</protein>
<dbReference type="SUPFAM" id="SSF48317">
    <property type="entry name" value="Acid phosphatase/Vanadium-dependent haloperoxidase"/>
    <property type="match status" value="1"/>
</dbReference>
<dbReference type="RefSeq" id="WP_344389545.1">
    <property type="nucleotide sequence ID" value="NZ_BAAASJ010000024.1"/>
</dbReference>
<dbReference type="InterPro" id="IPR036938">
    <property type="entry name" value="PAP2/HPO_sf"/>
</dbReference>
<feature type="region of interest" description="Disordered" evidence="1">
    <location>
        <begin position="1"/>
        <end position="33"/>
    </location>
</feature>
<accession>A0ABP6D0L0</accession>
<evidence type="ECO:0000256" key="1">
    <source>
        <dbReference type="SAM" id="MobiDB-lite"/>
    </source>
</evidence>
<comment type="caution">
    <text evidence="4">The sequence shown here is derived from an EMBL/GenBank/DDBJ whole genome shotgun (WGS) entry which is preliminary data.</text>
</comment>
<dbReference type="Pfam" id="PF01569">
    <property type="entry name" value="PAP2"/>
    <property type="match status" value="1"/>
</dbReference>
<gene>
    <name evidence="4" type="ORF">GCM10010307_23390</name>
</gene>
<feature type="transmembrane region" description="Helical" evidence="2">
    <location>
        <begin position="215"/>
        <end position="234"/>
    </location>
</feature>
<evidence type="ECO:0000256" key="2">
    <source>
        <dbReference type="SAM" id="Phobius"/>
    </source>
</evidence>
<evidence type="ECO:0000259" key="3">
    <source>
        <dbReference type="SMART" id="SM00014"/>
    </source>
</evidence>
<feature type="transmembrane region" description="Helical" evidence="2">
    <location>
        <begin position="246"/>
        <end position="264"/>
    </location>
</feature>
<feature type="transmembrane region" description="Helical" evidence="2">
    <location>
        <begin position="41"/>
        <end position="60"/>
    </location>
</feature>
<feature type="domain" description="Phosphatidic acid phosphatase type 2/haloperoxidase" evidence="3">
    <location>
        <begin position="123"/>
        <end position="230"/>
    </location>
</feature>
<keyword evidence="5" id="KW-1185">Reference proteome</keyword>
<organism evidence="4 5">
    <name type="scientific">Streptomyces vastus</name>
    <dbReference type="NCBI Taxonomy" id="285451"/>
    <lineage>
        <taxon>Bacteria</taxon>
        <taxon>Bacillati</taxon>
        <taxon>Actinomycetota</taxon>
        <taxon>Actinomycetes</taxon>
        <taxon>Kitasatosporales</taxon>
        <taxon>Streptomycetaceae</taxon>
        <taxon>Streptomyces</taxon>
    </lineage>
</organism>
<dbReference type="Proteomes" id="UP001500151">
    <property type="component" value="Unassembled WGS sequence"/>
</dbReference>
<reference evidence="5" key="1">
    <citation type="journal article" date="2019" name="Int. J. Syst. Evol. Microbiol.">
        <title>The Global Catalogue of Microorganisms (GCM) 10K type strain sequencing project: providing services to taxonomists for standard genome sequencing and annotation.</title>
        <authorList>
            <consortium name="The Broad Institute Genomics Platform"/>
            <consortium name="The Broad Institute Genome Sequencing Center for Infectious Disease"/>
            <person name="Wu L."/>
            <person name="Ma J."/>
        </authorList>
    </citation>
    <scope>NUCLEOTIDE SEQUENCE [LARGE SCALE GENOMIC DNA]</scope>
    <source>
        <strain evidence="5">JCM 4524</strain>
    </source>
</reference>
<keyword evidence="2" id="KW-0812">Transmembrane</keyword>
<keyword evidence="2" id="KW-0472">Membrane</keyword>
<dbReference type="Gene3D" id="1.20.144.10">
    <property type="entry name" value="Phosphatidic acid phosphatase type 2/haloperoxidase"/>
    <property type="match status" value="1"/>
</dbReference>
<sequence length="306" mass="31884">MTQHDSSTPPTHRPTGPGQTSQAPAGPGPWRTTRRPWTPTLVYSLGFLAIYLLAVCTPVGQRAENAVFDLGVPDMEKAWIFPWSGGAYGSTPLPPLELSYSKTLIVGLAVIAVVTLVRRCWWQGCAAVGVVVGTIGAKQVLKPVLPRPDLVNARETLIEGSFPSGHTAIPAALTLGVILVASPRIRPYVTTVGVLWLACIAAAVQALGHHRPSDVLGATLLACICYSLVSWLLPAAAPDITRGPRALPSVTLALSAAVALAAGVRSDTLAGSLIDAAAAFVCAALLWYTATEGPAHTARRTSPTLG</sequence>
<feature type="transmembrane region" description="Helical" evidence="2">
    <location>
        <begin position="98"/>
        <end position="117"/>
    </location>
</feature>
<dbReference type="InterPro" id="IPR000326">
    <property type="entry name" value="PAP2/HPO"/>
</dbReference>
<proteinExistence type="predicted"/>
<evidence type="ECO:0000313" key="4">
    <source>
        <dbReference type="EMBL" id="GAA2631083.1"/>
    </source>
</evidence>
<feature type="compositionally biased region" description="Polar residues" evidence="1">
    <location>
        <begin position="1"/>
        <end position="10"/>
    </location>
</feature>
<feature type="transmembrane region" description="Helical" evidence="2">
    <location>
        <begin position="270"/>
        <end position="290"/>
    </location>
</feature>
<keyword evidence="2" id="KW-1133">Transmembrane helix</keyword>
<feature type="transmembrane region" description="Helical" evidence="2">
    <location>
        <begin position="161"/>
        <end position="181"/>
    </location>
</feature>
<feature type="transmembrane region" description="Helical" evidence="2">
    <location>
        <begin position="188"/>
        <end position="209"/>
    </location>
</feature>
<dbReference type="SMART" id="SM00014">
    <property type="entry name" value="acidPPc"/>
    <property type="match status" value="1"/>
</dbReference>
<name>A0ABP6D0L0_9ACTN</name>
<evidence type="ECO:0000313" key="5">
    <source>
        <dbReference type="Proteomes" id="UP001500151"/>
    </source>
</evidence>
<dbReference type="EMBL" id="BAAASJ010000024">
    <property type="protein sequence ID" value="GAA2631083.1"/>
    <property type="molecule type" value="Genomic_DNA"/>
</dbReference>